<protein>
    <submittedName>
        <fullName evidence="1">Uncharacterized protein</fullName>
    </submittedName>
</protein>
<accession>A0A9P1ELZ1</accession>
<dbReference type="EMBL" id="CAMAPE010000070">
    <property type="protein sequence ID" value="CAH9116098.1"/>
    <property type="molecule type" value="Genomic_DNA"/>
</dbReference>
<keyword evidence="2" id="KW-1185">Reference proteome</keyword>
<gene>
    <name evidence="1" type="ORF">CEURO_LOCUS21011</name>
</gene>
<comment type="caution">
    <text evidence="1">The sequence shown here is derived from an EMBL/GenBank/DDBJ whole genome shotgun (WGS) entry which is preliminary data.</text>
</comment>
<dbReference type="AlphaFoldDB" id="A0A9P1ELZ1"/>
<sequence>MMVSPVDGLDFHISLTSLASNEGNDGDDEIGLTLVINMAYEKLEGSVSPLHLSFLFHLSFRSLIFHITLIEDIHHTIGVTSISANNTAQMNVLSLVSTNTLSRLSYSVFFLSIRCTILRLVWPTLLK</sequence>
<name>A0A9P1ELZ1_CUSEU</name>
<evidence type="ECO:0000313" key="2">
    <source>
        <dbReference type="Proteomes" id="UP001152484"/>
    </source>
</evidence>
<dbReference type="OrthoDB" id="1645289at2759"/>
<dbReference type="Proteomes" id="UP001152484">
    <property type="component" value="Unassembled WGS sequence"/>
</dbReference>
<organism evidence="1 2">
    <name type="scientific">Cuscuta europaea</name>
    <name type="common">European dodder</name>
    <dbReference type="NCBI Taxonomy" id="41803"/>
    <lineage>
        <taxon>Eukaryota</taxon>
        <taxon>Viridiplantae</taxon>
        <taxon>Streptophyta</taxon>
        <taxon>Embryophyta</taxon>
        <taxon>Tracheophyta</taxon>
        <taxon>Spermatophyta</taxon>
        <taxon>Magnoliopsida</taxon>
        <taxon>eudicotyledons</taxon>
        <taxon>Gunneridae</taxon>
        <taxon>Pentapetalae</taxon>
        <taxon>asterids</taxon>
        <taxon>lamiids</taxon>
        <taxon>Solanales</taxon>
        <taxon>Convolvulaceae</taxon>
        <taxon>Cuscuteae</taxon>
        <taxon>Cuscuta</taxon>
        <taxon>Cuscuta subgen. Cuscuta</taxon>
    </lineage>
</organism>
<evidence type="ECO:0000313" key="1">
    <source>
        <dbReference type="EMBL" id="CAH9116098.1"/>
    </source>
</evidence>
<reference evidence="1" key="1">
    <citation type="submission" date="2022-07" db="EMBL/GenBank/DDBJ databases">
        <authorList>
            <person name="Macas J."/>
            <person name="Novak P."/>
            <person name="Neumann P."/>
        </authorList>
    </citation>
    <scope>NUCLEOTIDE SEQUENCE</scope>
</reference>
<proteinExistence type="predicted"/>